<proteinExistence type="predicted"/>
<feature type="compositionally biased region" description="Basic and acidic residues" evidence="1">
    <location>
        <begin position="164"/>
        <end position="175"/>
    </location>
</feature>
<dbReference type="HOGENOM" id="CLU_131171_0_0_1"/>
<feature type="region of interest" description="Disordered" evidence="1">
    <location>
        <begin position="136"/>
        <end position="175"/>
    </location>
</feature>
<evidence type="ECO:0000313" key="5">
    <source>
        <dbReference type="Proteomes" id="UP000002051"/>
    </source>
</evidence>
<name>G7KH46_MEDTR</name>
<evidence type="ECO:0000256" key="1">
    <source>
        <dbReference type="SAM" id="MobiDB-lite"/>
    </source>
</evidence>
<dbReference type="PaxDb" id="3880-AES99734"/>
<keyword evidence="2" id="KW-0732">Signal</keyword>
<dbReference type="Proteomes" id="UP000002051">
    <property type="component" value="Chromosome 5"/>
</dbReference>
<keyword evidence="5" id="KW-1185">Reference proteome</keyword>
<feature type="signal peptide" evidence="2">
    <location>
        <begin position="1"/>
        <end position="27"/>
    </location>
</feature>
<accession>A0A0C3XRU6</accession>
<dbReference type="AlphaFoldDB" id="G7KH46"/>
<protein>
    <submittedName>
        <fullName evidence="3">Nodule-specific Glycine Rich Peptide MtNodGRP1A</fullName>
    </submittedName>
</protein>
<organism evidence="3 5">
    <name type="scientific">Medicago truncatula</name>
    <name type="common">Barrel medic</name>
    <name type="synonym">Medicago tribuloides</name>
    <dbReference type="NCBI Taxonomy" id="3880"/>
    <lineage>
        <taxon>Eukaryota</taxon>
        <taxon>Viridiplantae</taxon>
        <taxon>Streptophyta</taxon>
        <taxon>Embryophyta</taxon>
        <taxon>Tracheophyta</taxon>
        <taxon>Spermatophyta</taxon>
        <taxon>Magnoliopsida</taxon>
        <taxon>eudicotyledons</taxon>
        <taxon>Gunneridae</taxon>
        <taxon>Pentapetalae</taxon>
        <taxon>rosids</taxon>
        <taxon>fabids</taxon>
        <taxon>Fabales</taxon>
        <taxon>Fabaceae</taxon>
        <taxon>Papilionoideae</taxon>
        <taxon>50 kb inversion clade</taxon>
        <taxon>NPAAA clade</taxon>
        <taxon>Hologalegina</taxon>
        <taxon>IRL clade</taxon>
        <taxon>Trifolieae</taxon>
        <taxon>Medicago</taxon>
    </lineage>
</organism>
<reference evidence="3 5" key="2">
    <citation type="journal article" date="2014" name="BMC Genomics">
        <title>An improved genome release (version Mt4.0) for the model legume Medicago truncatula.</title>
        <authorList>
            <person name="Tang H."/>
            <person name="Krishnakumar V."/>
            <person name="Bidwell S."/>
            <person name="Rosen B."/>
            <person name="Chan A."/>
            <person name="Zhou S."/>
            <person name="Gentzbittel L."/>
            <person name="Childs K.L."/>
            <person name="Yandell M."/>
            <person name="Gundlach H."/>
            <person name="Mayer K.F."/>
            <person name="Schwartz D.C."/>
            <person name="Town C.D."/>
        </authorList>
    </citation>
    <scope>GENOME REANNOTATION</scope>
    <source>
        <strain evidence="4 5">cv. Jemalong A17</strain>
    </source>
</reference>
<feature type="compositionally biased region" description="Gly residues" evidence="1">
    <location>
        <begin position="138"/>
        <end position="154"/>
    </location>
</feature>
<dbReference type="EMBL" id="CM001221">
    <property type="protein sequence ID" value="AES99734.2"/>
    <property type="molecule type" value="Genomic_DNA"/>
</dbReference>
<reference evidence="4" key="3">
    <citation type="submission" date="2015-04" db="UniProtKB">
        <authorList>
            <consortium name="EnsemblPlants"/>
        </authorList>
    </citation>
    <scope>IDENTIFICATION</scope>
    <source>
        <strain evidence="4">cv. Jemalong A17</strain>
    </source>
</reference>
<evidence type="ECO:0000313" key="3">
    <source>
        <dbReference type="EMBL" id="AES99734.2"/>
    </source>
</evidence>
<evidence type="ECO:0000256" key="2">
    <source>
        <dbReference type="SAM" id="SignalP"/>
    </source>
</evidence>
<gene>
    <name evidence="3" type="ordered locus">MTR_5g084140</name>
</gene>
<reference evidence="3 5" key="1">
    <citation type="journal article" date="2011" name="Nature">
        <title>The Medicago genome provides insight into the evolution of rhizobial symbioses.</title>
        <authorList>
            <person name="Young N.D."/>
            <person name="Debelle F."/>
            <person name="Oldroyd G.E."/>
            <person name="Geurts R."/>
            <person name="Cannon S.B."/>
            <person name="Udvardi M.K."/>
            <person name="Benedito V.A."/>
            <person name="Mayer K.F."/>
            <person name="Gouzy J."/>
            <person name="Schoof H."/>
            <person name="Van de Peer Y."/>
            <person name="Proost S."/>
            <person name="Cook D.R."/>
            <person name="Meyers B.C."/>
            <person name="Spannagl M."/>
            <person name="Cheung F."/>
            <person name="De Mita S."/>
            <person name="Krishnakumar V."/>
            <person name="Gundlach H."/>
            <person name="Zhou S."/>
            <person name="Mudge J."/>
            <person name="Bharti A.K."/>
            <person name="Murray J.D."/>
            <person name="Naoumkina M.A."/>
            <person name="Rosen B."/>
            <person name="Silverstein K.A."/>
            <person name="Tang H."/>
            <person name="Rombauts S."/>
            <person name="Zhao P.X."/>
            <person name="Zhou P."/>
            <person name="Barbe V."/>
            <person name="Bardou P."/>
            <person name="Bechner M."/>
            <person name="Bellec A."/>
            <person name="Berger A."/>
            <person name="Berges H."/>
            <person name="Bidwell S."/>
            <person name="Bisseling T."/>
            <person name="Choisne N."/>
            <person name="Couloux A."/>
            <person name="Denny R."/>
            <person name="Deshpande S."/>
            <person name="Dai X."/>
            <person name="Doyle J.J."/>
            <person name="Dudez A.M."/>
            <person name="Farmer A.D."/>
            <person name="Fouteau S."/>
            <person name="Franken C."/>
            <person name="Gibelin C."/>
            <person name="Gish J."/>
            <person name="Goldstein S."/>
            <person name="Gonzalez A.J."/>
            <person name="Green P.J."/>
            <person name="Hallab A."/>
            <person name="Hartog M."/>
            <person name="Hua A."/>
            <person name="Humphray S.J."/>
            <person name="Jeong D.H."/>
            <person name="Jing Y."/>
            <person name="Jocker A."/>
            <person name="Kenton S.M."/>
            <person name="Kim D.J."/>
            <person name="Klee K."/>
            <person name="Lai H."/>
            <person name="Lang C."/>
            <person name="Lin S."/>
            <person name="Macmil S.L."/>
            <person name="Magdelenat G."/>
            <person name="Matthews L."/>
            <person name="McCorrison J."/>
            <person name="Monaghan E.L."/>
            <person name="Mun J.H."/>
            <person name="Najar F.Z."/>
            <person name="Nicholson C."/>
            <person name="Noirot C."/>
            <person name="O'Bleness M."/>
            <person name="Paule C.R."/>
            <person name="Poulain J."/>
            <person name="Prion F."/>
            <person name="Qin B."/>
            <person name="Qu C."/>
            <person name="Retzel E.F."/>
            <person name="Riddle C."/>
            <person name="Sallet E."/>
            <person name="Samain S."/>
            <person name="Samson N."/>
            <person name="Sanders I."/>
            <person name="Saurat O."/>
            <person name="Scarpelli C."/>
            <person name="Schiex T."/>
            <person name="Segurens B."/>
            <person name="Severin A.J."/>
            <person name="Sherrier D.J."/>
            <person name="Shi R."/>
            <person name="Sims S."/>
            <person name="Singer S.R."/>
            <person name="Sinharoy S."/>
            <person name="Sterck L."/>
            <person name="Viollet A."/>
            <person name="Wang B.B."/>
            <person name="Wang K."/>
            <person name="Wang M."/>
            <person name="Wang X."/>
            <person name="Warfsmann J."/>
            <person name="Weissenbach J."/>
            <person name="White D.D."/>
            <person name="White J.D."/>
            <person name="Wiley G.B."/>
            <person name="Wincker P."/>
            <person name="Xing Y."/>
            <person name="Yang L."/>
            <person name="Yao Z."/>
            <person name="Ying F."/>
            <person name="Zhai J."/>
            <person name="Zhou L."/>
            <person name="Zuber A."/>
            <person name="Denarie J."/>
            <person name="Dixon R.A."/>
            <person name="May G.D."/>
            <person name="Schwartz D.C."/>
            <person name="Rogers J."/>
            <person name="Quetier F."/>
            <person name="Town C.D."/>
            <person name="Roe B.A."/>
        </authorList>
    </citation>
    <scope>NUCLEOTIDE SEQUENCE [LARGE SCALE GENOMIC DNA]</scope>
    <source>
        <strain evidence="3">A17</strain>
        <strain evidence="4 5">cv. Jemalong A17</strain>
    </source>
</reference>
<feature type="chain" id="PRO_5014573636" evidence="2">
    <location>
        <begin position="28"/>
        <end position="175"/>
    </location>
</feature>
<accession>G7KH46</accession>
<dbReference type="EnsemblPlants" id="AES99734">
    <property type="protein sequence ID" value="AES99734"/>
    <property type="gene ID" value="MTR_5g084140"/>
</dbReference>
<sequence>MKTKLFVSVCFYALLLIFLVAIMPSEAGETKKSKINIGVHGYANWAEGPMPKYGERAGINDIFTPKKYLFSNWEVEKSNTNIGVDCCAYWSGLGAIWNGKKGKNIDGFVDGIEGHCGKGYVDNTWKKGPGWGTSWWWGRGGKGGKGGKGSGGGYKIPLPVEGKGGGEKGGGDGKL</sequence>
<evidence type="ECO:0000313" key="4">
    <source>
        <dbReference type="EnsemblPlants" id="AES99734"/>
    </source>
</evidence>